<reference evidence="2" key="1">
    <citation type="submission" date="2021-01" db="EMBL/GenBank/DDBJ databases">
        <authorList>
            <person name="Corre E."/>
            <person name="Pelletier E."/>
            <person name="Niang G."/>
            <person name="Scheremetjew M."/>
            <person name="Finn R."/>
            <person name="Kale V."/>
            <person name="Holt S."/>
            <person name="Cochrane G."/>
            <person name="Meng A."/>
            <person name="Brown T."/>
            <person name="Cohen L."/>
        </authorList>
    </citation>
    <scope>NUCLEOTIDE SEQUENCE</scope>
    <source>
        <strain evidence="2">ECT3854</strain>
    </source>
</reference>
<evidence type="ECO:0000313" key="2">
    <source>
        <dbReference type="EMBL" id="CAD8941720.1"/>
    </source>
</evidence>
<sequence length="152" mass="17129">MHTLYPPLDNESAPMNDVDDDDDVLPAELRKNFDSIRAMVNHTNPRREKQDGAHKLDNRKRKERPNENDDDGDDEFESKKLQMAIKTAVAVENEISRLRNGIAELENLLAQQEGGDVVAFPTLPPVVPPNEGKNEDVECESLSKSNREMVHG</sequence>
<name>A0A7S1D8T0_CYCTE</name>
<feature type="compositionally biased region" description="Basic and acidic residues" evidence="1">
    <location>
        <begin position="45"/>
        <end position="56"/>
    </location>
</feature>
<organism evidence="2">
    <name type="scientific">Cyclophora tenuis</name>
    <name type="common">Marine diatom</name>
    <dbReference type="NCBI Taxonomy" id="216820"/>
    <lineage>
        <taxon>Eukaryota</taxon>
        <taxon>Sar</taxon>
        <taxon>Stramenopiles</taxon>
        <taxon>Ochrophyta</taxon>
        <taxon>Bacillariophyta</taxon>
        <taxon>Fragilariophyceae</taxon>
        <taxon>Fragilariophycidae</taxon>
        <taxon>Cyclophorales</taxon>
        <taxon>Cyclophoraceae</taxon>
        <taxon>Cyclophora</taxon>
    </lineage>
</organism>
<feature type="region of interest" description="Disordered" evidence="1">
    <location>
        <begin position="125"/>
        <end position="152"/>
    </location>
</feature>
<proteinExistence type="predicted"/>
<evidence type="ECO:0000256" key="1">
    <source>
        <dbReference type="SAM" id="MobiDB-lite"/>
    </source>
</evidence>
<dbReference type="AlphaFoldDB" id="A0A7S1D8T0"/>
<dbReference type="EMBL" id="HBFW01019896">
    <property type="protein sequence ID" value="CAD8941720.1"/>
    <property type="molecule type" value="Transcribed_RNA"/>
</dbReference>
<gene>
    <name evidence="2" type="ORF">CTEN0397_LOCUS12786</name>
</gene>
<protein>
    <submittedName>
        <fullName evidence="2">Uncharacterized protein</fullName>
    </submittedName>
</protein>
<feature type="region of interest" description="Disordered" evidence="1">
    <location>
        <begin position="1"/>
        <end position="78"/>
    </location>
</feature>
<accession>A0A7S1D8T0</accession>